<evidence type="ECO:0000256" key="1">
    <source>
        <dbReference type="ARBA" id="ARBA00044945"/>
    </source>
</evidence>
<feature type="region of interest" description="Disordered" evidence="4">
    <location>
        <begin position="122"/>
        <end position="149"/>
    </location>
</feature>
<dbReference type="EMBL" id="AP019782">
    <property type="protein sequence ID" value="BBL70806.1"/>
    <property type="molecule type" value="Genomic_DNA"/>
</dbReference>
<comment type="similarity">
    <text evidence="1">Belongs to the ZraP family.</text>
</comment>
<evidence type="ECO:0000256" key="3">
    <source>
        <dbReference type="ARBA" id="ARBA00045001"/>
    </source>
</evidence>
<evidence type="ECO:0000256" key="2">
    <source>
        <dbReference type="ARBA" id="ARBA00044983"/>
    </source>
</evidence>
<reference evidence="5" key="1">
    <citation type="submission" date="2019-06" db="EMBL/GenBank/DDBJ databases">
        <title>Complete genome sequence of Methylogaea oryzae strain JCM16910.</title>
        <authorList>
            <person name="Asakawa S."/>
        </authorList>
    </citation>
    <scope>NUCLEOTIDE SEQUENCE</scope>
    <source>
        <strain evidence="5">E10</strain>
    </source>
</reference>
<protein>
    <recommendedName>
        <fullName evidence="2">Signaling pathway modulator ZraP</fullName>
    </recommendedName>
    <alternativeName>
        <fullName evidence="3">Zinc resistance-associated protein</fullName>
    </alternativeName>
</protein>
<evidence type="ECO:0000313" key="6">
    <source>
        <dbReference type="Proteomes" id="UP000824988"/>
    </source>
</evidence>
<dbReference type="KEGG" id="moz:MoryE10_14120"/>
<accession>A0A8D4VNE5</accession>
<dbReference type="AlphaFoldDB" id="A0A8D4VNE5"/>
<sequence length="149" mass="16487">MTLNLFLLTWVGVGLLQKRPHAPWLSLESIEERYAARLSDNDAAVFRRALEAHKAELAARIDASRETRAAVRQTMQAEPFDPTRLETAFADSRRAMSDFQQALQSLLLDTAGKLSADGRKRLSEHAPHADSGNARPIPTRAAPNDASVR</sequence>
<organism evidence="5 6">
    <name type="scientific">Methylogaea oryzae</name>
    <dbReference type="NCBI Taxonomy" id="1295382"/>
    <lineage>
        <taxon>Bacteria</taxon>
        <taxon>Pseudomonadati</taxon>
        <taxon>Pseudomonadota</taxon>
        <taxon>Gammaproteobacteria</taxon>
        <taxon>Methylococcales</taxon>
        <taxon>Methylococcaceae</taxon>
        <taxon>Methylogaea</taxon>
    </lineage>
</organism>
<proteinExistence type="inferred from homology"/>
<dbReference type="Proteomes" id="UP000824988">
    <property type="component" value="Chromosome"/>
</dbReference>
<evidence type="ECO:0000313" key="5">
    <source>
        <dbReference type="EMBL" id="BBL70806.1"/>
    </source>
</evidence>
<gene>
    <name evidence="5" type="ORF">MoryE10_14120</name>
</gene>
<evidence type="ECO:0000256" key="4">
    <source>
        <dbReference type="SAM" id="MobiDB-lite"/>
    </source>
</evidence>
<name>A0A8D4VNE5_9GAMM</name>
<dbReference type="InterPro" id="IPR025961">
    <property type="entry name" value="Metal_resist"/>
</dbReference>
<keyword evidence="6" id="KW-1185">Reference proteome</keyword>
<dbReference type="Pfam" id="PF13801">
    <property type="entry name" value="Metal_resist"/>
    <property type="match status" value="1"/>
</dbReference>